<dbReference type="AlphaFoldDB" id="A0A5A9NYI5"/>
<reference evidence="1 2" key="1">
    <citation type="journal article" date="2019" name="Mol. Ecol. Resour.">
        <title>Chromosome-level genome assembly of Triplophysa tibetana, a fish adapted to the harsh high-altitude environment of the Tibetan Plateau.</title>
        <authorList>
            <person name="Yang X."/>
            <person name="Liu H."/>
            <person name="Ma Z."/>
            <person name="Zou Y."/>
            <person name="Zou M."/>
            <person name="Mao Y."/>
            <person name="Li X."/>
            <person name="Wang H."/>
            <person name="Chen T."/>
            <person name="Wang W."/>
            <person name="Yang R."/>
        </authorList>
    </citation>
    <scope>NUCLEOTIDE SEQUENCE [LARGE SCALE GENOMIC DNA]</scope>
    <source>
        <strain evidence="1">TTIB1903HZAU</strain>
        <tissue evidence="1">Muscle</tissue>
    </source>
</reference>
<protein>
    <submittedName>
        <fullName evidence="1">Uncharacterized protein</fullName>
    </submittedName>
</protein>
<evidence type="ECO:0000313" key="1">
    <source>
        <dbReference type="EMBL" id="KAA0714325.1"/>
    </source>
</evidence>
<dbReference type="Proteomes" id="UP000324632">
    <property type="component" value="Chromosome 12"/>
</dbReference>
<name>A0A5A9NYI5_9TELE</name>
<organism evidence="1 2">
    <name type="scientific">Triplophysa tibetana</name>
    <dbReference type="NCBI Taxonomy" id="1572043"/>
    <lineage>
        <taxon>Eukaryota</taxon>
        <taxon>Metazoa</taxon>
        <taxon>Chordata</taxon>
        <taxon>Craniata</taxon>
        <taxon>Vertebrata</taxon>
        <taxon>Euteleostomi</taxon>
        <taxon>Actinopterygii</taxon>
        <taxon>Neopterygii</taxon>
        <taxon>Teleostei</taxon>
        <taxon>Ostariophysi</taxon>
        <taxon>Cypriniformes</taxon>
        <taxon>Nemacheilidae</taxon>
        <taxon>Triplophysa</taxon>
    </lineage>
</organism>
<gene>
    <name evidence="1" type="ORF">E1301_Tti007473</name>
</gene>
<sequence>MFLYILMERERIPQSASPKADRRPLEDCRPTSSLSVRNVLLTLLTLSVHSENTHSDSLIYAVTLVQRMQTDISLQPGSRQTEVVLDHWLLIKVKPRKRVQEEGSCASWHTANSSLNPNATPSSALIYSSRAQRDISPDVYGGGNELSHIFNRCASLLHLLFLIESDEGAPFLEDIV</sequence>
<proteinExistence type="predicted"/>
<dbReference type="EMBL" id="SOYY01000012">
    <property type="protein sequence ID" value="KAA0714325.1"/>
    <property type="molecule type" value="Genomic_DNA"/>
</dbReference>
<keyword evidence="2" id="KW-1185">Reference proteome</keyword>
<accession>A0A5A9NYI5</accession>
<comment type="caution">
    <text evidence="1">The sequence shown here is derived from an EMBL/GenBank/DDBJ whole genome shotgun (WGS) entry which is preliminary data.</text>
</comment>
<evidence type="ECO:0000313" key="2">
    <source>
        <dbReference type="Proteomes" id="UP000324632"/>
    </source>
</evidence>